<comment type="caution">
    <text evidence="2">The sequence shown here is derived from an EMBL/GenBank/DDBJ whole genome shotgun (WGS) entry which is preliminary data.</text>
</comment>
<protein>
    <submittedName>
        <fullName evidence="2">Uncharacterized protein</fullName>
    </submittedName>
</protein>
<reference evidence="2 3" key="1">
    <citation type="journal article" date="2019" name="Int. J. Syst. Evol. Microbiol.">
        <title>The Global Catalogue of Microorganisms (GCM) 10K type strain sequencing project: providing services to taxonomists for standard genome sequencing and annotation.</title>
        <authorList>
            <consortium name="The Broad Institute Genomics Platform"/>
            <consortium name="The Broad Institute Genome Sequencing Center for Infectious Disease"/>
            <person name="Wu L."/>
            <person name="Ma J."/>
        </authorList>
    </citation>
    <scope>NUCLEOTIDE SEQUENCE [LARGE SCALE GENOMIC DNA]</scope>
    <source>
        <strain evidence="2 3">JCM 4316</strain>
    </source>
</reference>
<dbReference type="EMBL" id="BAAASD010000003">
    <property type="protein sequence ID" value="GAA2329627.1"/>
    <property type="molecule type" value="Genomic_DNA"/>
</dbReference>
<name>A0ABN3FGA8_9ACTN</name>
<feature type="region of interest" description="Disordered" evidence="1">
    <location>
        <begin position="12"/>
        <end position="39"/>
    </location>
</feature>
<accession>A0ABN3FGA8</accession>
<evidence type="ECO:0000313" key="3">
    <source>
        <dbReference type="Proteomes" id="UP001500253"/>
    </source>
</evidence>
<gene>
    <name evidence="2" type="ORF">GCM10010246_10510</name>
</gene>
<dbReference type="Proteomes" id="UP001500253">
    <property type="component" value="Unassembled WGS sequence"/>
</dbReference>
<evidence type="ECO:0000256" key="1">
    <source>
        <dbReference type="SAM" id="MobiDB-lite"/>
    </source>
</evidence>
<sequence>MSVVRNSECYGLDGGADGRGRRNGQDSEALCGASHSGSSGARANVYYVMQIFQFWVRMFGRLAGSY</sequence>
<evidence type="ECO:0000313" key="2">
    <source>
        <dbReference type="EMBL" id="GAA2329627.1"/>
    </source>
</evidence>
<organism evidence="2 3">
    <name type="scientific">Streptomyces cuspidosporus</name>
    <dbReference type="NCBI Taxonomy" id="66882"/>
    <lineage>
        <taxon>Bacteria</taxon>
        <taxon>Bacillati</taxon>
        <taxon>Actinomycetota</taxon>
        <taxon>Actinomycetes</taxon>
        <taxon>Kitasatosporales</taxon>
        <taxon>Streptomycetaceae</taxon>
        <taxon>Streptomyces</taxon>
    </lineage>
</organism>
<proteinExistence type="predicted"/>
<feature type="compositionally biased region" description="Basic and acidic residues" evidence="1">
    <location>
        <begin position="16"/>
        <end position="25"/>
    </location>
</feature>
<keyword evidence="3" id="KW-1185">Reference proteome</keyword>